<evidence type="ECO:0000313" key="2">
    <source>
        <dbReference type="Proteomes" id="UP000217257"/>
    </source>
</evidence>
<dbReference type="RefSeq" id="WP_095983613.1">
    <property type="nucleotide sequence ID" value="NZ_CP022098.1"/>
</dbReference>
<evidence type="ECO:0000313" key="1">
    <source>
        <dbReference type="EMBL" id="ATB34918.1"/>
    </source>
</evidence>
<name>A0A250IUH5_9BACT</name>
<organism evidence="1 2">
    <name type="scientific">Cystobacter fuscus</name>
    <dbReference type="NCBI Taxonomy" id="43"/>
    <lineage>
        <taxon>Bacteria</taxon>
        <taxon>Pseudomonadati</taxon>
        <taxon>Myxococcota</taxon>
        <taxon>Myxococcia</taxon>
        <taxon>Myxococcales</taxon>
        <taxon>Cystobacterineae</taxon>
        <taxon>Archangiaceae</taxon>
        <taxon>Cystobacter</taxon>
    </lineage>
</organism>
<proteinExistence type="predicted"/>
<protein>
    <recommendedName>
        <fullName evidence="3">Ferritin-like domain-containing protein</fullName>
    </recommendedName>
</protein>
<sequence length="294" mass="33309">MADALLPTSLRPGLYSSVADTPREDLLKAYREFLEQRNGDMDFTKGFSRREAWLGEAASWEARFAGAVDAESFNRAYTDFGEVKNLPLPVLALLTFVKANAGEAYGVEVVNRVRQKRQDSTQLFHQIERLLSYEETYHTRILIGATQHFGVQVKGAWKPNLQLRLLIGTLAYAPGVFFHPILLASEISGVFVFQWMLKRVGEIFRDQPAVRESMEQRLTEILVDEVGHVAFNRMAVGARGLAAARSMAPGVMRGVIGTTPEYRALGFDENVLKEMERFDLHHLPEEVRRRSYFV</sequence>
<evidence type="ECO:0008006" key="3">
    <source>
        <dbReference type="Google" id="ProtNLM"/>
    </source>
</evidence>
<dbReference type="AlphaFoldDB" id="A0A250IUH5"/>
<dbReference type="KEGG" id="cfus:CYFUS_000325"/>
<reference evidence="1 2" key="1">
    <citation type="submission" date="2017-06" db="EMBL/GenBank/DDBJ databases">
        <title>Sequencing and comparative analysis of myxobacterial genomes.</title>
        <authorList>
            <person name="Rupp O."/>
            <person name="Goesmann A."/>
            <person name="Sogaard-Andersen L."/>
        </authorList>
    </citation>
    <scope>NUCLEOTIDE SEQUENCE [LARGE SCALE GENOMIC DNA]</scope>
    <source>
        <strain evidence="1 2">DSM 52655</strain>
    </source>
</reference>
<accession>A0A250IUH5</accession>
<gene>
    <name evidence="1" type="ORF">CYFUS_000325</name>
</gene>
<dbReference type="EMBL" id="CP022098">
    <property type="protein sequence ID" value="ATB34918.1"/>
    <property type="molecule type" value="Genomic_DNA"/>
</dbReference>
<dbReference type="Proteomes" id="UP000217257">
    <property type="component" value="Chromosome"/>
</dbReference>